<keyword evidence="2" id="KW-0489">Methyltransferase</keyword>
<dbReference type="Proteomes" id="UP000996601">
    <property type="component" value="Unassembled WGS sequence"/>
</dbReference>
<proteinExistence type="predicted"/>
<keyword evidence="3" id="KW-1185">Reference proteome</keyword>
<name>A0ABT1QZW9_9HYPH</name>
<comment type="caution">
    <text evidence="2">The sequence shown here is derived from an EMBL/GenBank/DDBJ whole genome shotgun (WGS) entry which is preliminary data.</text>
</comment>
<dbReference type="SUPFAM" id="SSF53335">
    <property type="entry name" value="S-adenosyl-L-methionine-dependent methyltransferases"/>
    <property type="match status" value="1"/>
</dbReference>
<keyword evidence="2" id="KW-0808">Transferase</keyword>
<dbReference type="Pfam" id="PF08241">
    <property type="entry name" value="Methyltransf_11"/>
    <property type="match status" value="1"/>
</dbReference>
<protein>
    <submittedName>
        <fullName evidence="2">Class I SAM-dependent methyltransferase</fullName>
    </submittedName>
</protein>
<feature type="domain" description="Methyltransferase type 11" evidence="1">
    <location>
        <begin position="51"/>
        <end position="147"/>
    </location>
</feature>
<dbReference type="InterPro" id="IPR013216">
    <property type="entry name" value="Methyltransf_11"/>
</dbReference>
<dbReference type="GO" id="GO:0008168">
    <property type="term" value="F:methyltransferase activity"/>
    <property type="evidence" value="ECO:0007669"/>
    <property type="project" value="UniProtKB-KW"/>
</dbReference>
<accession>A0ABT1QZW9</accession>
<dbReference type="PANTHER" id="PTHR42912">
    <property type="entry name" value="METHYLTRANSFERASE"/>
    <property type="match status" value="1"/>
</dbReference>
<dbReference type="GO" id="GO:0032259">
    <property type="term" value="P:methylation"/>
    <property type="evidence" value="ECO:0007669"/>
    <property type="project" value="UniProtKB-KW"/>
</dbReference>
<reference evidence="2" key="1">
    <citation type="submission" date="2021-07" db="EMBL/GenBank/DDBJ databases">
        <title>Shinella sp. nov., a novel member of the genus Shinella from water.</title>
        <authorList>
            <person name="Deng Y."/>
        </authorList>
    </citation>
    <scope>NUCLEOTIDE SEQUENCE</scope>
    <source>
        <strain evidence="2">CPCC 100929</strain>
    </source>
</reference>
<dbReference type="InterPro" id="IPR050508">
    <property type="entry name" value="Methyltransf_Superfamily"/>
</dbReference>
<dbReference type="Gene3D" id="3.40.50.150">
    <property type="entry name" value="Vaccinia Virus protein VP39"/>
    <property type="match status" value="1"/>
</dbReference>
<dbReference type="RefSeq" id="WP_256114495.1">
    <property type="nucleotide sequence ID" value="NZ_WHSB02000001.1"/>
</dbReference>
<evidence type="ECO:0000313" key="3">
    <source>
        <dbReference type="Proteomes" id="UP000996601"/>
    </source>
</evidence>
<organism evidence="2 3">
    <name type="scientific">Shinella lacus</name>
    <dbReference type="NCBI Taxonomy" id="2654216"/>
    <lineage>
        <taxon>Bacteria</taxon>
        <taxon>Pseudomonadati</taxon>
        <taxon>Pseudomonadota</taxon>
        <taxon>Alphaproteobacteria</taxon>
        <taxon>Hyphomicrobiales</taxon>
        <taxon>Rhizobiaceae</taxon>
        <taxon>Shinella</taxon>
    </lineage>
</organism>
<dbReference type="InterPro" id="IPR029063">
    <property type="entry name" value="SAM-dependent_MTases_sf"/>
</dbReference>
<dbReference type="CDD" id="cd02440">
    <property type="entry name" value="AdoMet_MTases"/>
    <property type="match status" value="1"/>
</dbReference>
<sequence>MLSLSSTMVDRIARRPGGLLGYLLYRFPFGHKIGFNLAFDRLPPEKSDLVLEVGCGGGVFLRRLLAGGCRAIAIDHSPDMVANSGRLNARALAEGRLALHQADAAALPVADGAVDKVYCLNAFFFFPQPAESLREMARVLKPGGRLALITSPPAFRQQIARFSPSMAENMRFDAPETLAEWAKDAGLKPVETREVATAGFLFIANKEAAHE</sequence>
<dbReference type="EMBL" id="WHSB02000001">
    <property type="protein sequence ID" value="MCQ4628458.1"/>
    <property type="molecule type" value="Genomic_DNA"/>
</dbReference>
<gene>
    <name evidence="2" type="ORF">GB927_000340</name>
</gene>
<evidence type="ECO:0000259" key="1">
    <source>
        <dbReference type="Pfam" id="PF08241"/>
    </source>
</evidence>
<evidence type="ECO:0000313" key="2">
    <source>
        <dbReference type="EMBL" id="MCQ4628458.1"/>
    </source>
</evidence>